<dbReference type="AlphaFoldDB" id="A0A1J5T562"/>
<dbReference type="EMBL" id="MLJW01000008">
    <property type="protein sequence ID" value="OIR16017.1"/>
    <property type="molecule type" value="Genomic_DNA"/>
</dbReference>
<proteinExistence type="predicted"/>
<reference evidence="1" key="1">
    <citation type="submission" date="2016-10" db="EMBL/GenBank/DDBJ databases">
        <title>Sequence of Gallionella enrichment culture.</title>
        <authorList>
            <person name="Poehlein A."/>
            <person name="Muehling M."/>
            <person name="Daniel R."/>
        </authorList>
    </citation>
    <scope>NUCLEOTIDE SEQUENCE</scope>
</reference>
<evidence type="ECO:0000313" key="1">
    <source>
        <dbReference type="EMBL" id="OIR16017.1"/>
    </source>
</evidence>
<organism evidence="1">
    <name type="scientific">mine drainage metagenome</name>
    <dbReference type="NCBI Taxonomy" id="410659"/>
    <lineage>
        <taxon>unclassified sequences</taxon>
        <taxon>metagenomes</taxon>
        <taxon>ecological metagenomes</taxon>
    </lineage>
</organism>
<name>A0A1J5T562_9ZZZZ</name>
<sequence length="198" mass="22388">MLPDLPELKNDLNSLLMDYVKAQVKLRMPGLNEVPQHIIHEGMRMRILRADGSVDDSQLKLASSEILIGADEVPVMGPKERTSKLDSLAEDMARQISQHAFASLNETLDQAGQVVNQGRRPLDADGILAMFDKMQIDFDEHGSPKNISVIVGPNTFASAKKEFERLSSEPELRARHEELMQKKWMEWRDREATRKLVG</sequence>
<comment type="caution">
    <text evidence="1">The sequence shown here is derived from an EMBL/GenBank/DDBJ whole genome shotgun (WGS) entry which is preliminary data.</text>
</comment>
<accession>A0A1J5T562</accession>
<protein>
    <submittedName>
        <fullName evidence="1">Uncharacterized protein</fullName>
    </submittedName>
</protein>
<gene>
    <name evidence="1" type="ORF">GALL_35210</name>
</gene>